<dbReference type="GeneID" id="107462222"/>
<dbReference type="AlphaFoldDB" id="A0A6P4BA21"/>
<keyword evidence="3" id="KW-1185">Reference proteome</keyword>
<dbReference type="Proteomes" id="UP000515211">
    <property type="component" value="Chromosome 8"/>
</dbReference>
<evidence type="ECO:0000313" key="4">
    <source>
        <dbReference type="RefSeq" id="XP_015936268.1"/>
    </source>
</evidence>
<feature type="region of interest" description="Disordered" evidence="1">
    <location>
        <begin position="316"/>
        <end position="347"/>
    </location>
</feature>
<evidence type="ECO:0000256" key="2">
    <source>
        <dbReference type="SAM" id="SignalP"/>
    </source>
</evidence>
<keyword evidence="2" id="KW-0732">Signal</keyword>
<dbReference type="KEGG" id="adu:107462222"/>
<organism evidence="3 4">
    <name type="scientific">Arachis duranensis</name>
    <name type="common">Wild peanut</name>
    <dbReference type="NCBI Taxonomy" id="130453"/>
    <lineage>
        <taxon>Eukaryota</taxon>
        <taxon>Viridiplantae</taxon>
        <taxon>Streptophyta</taxon>
        <taxon>Embryophyta</taxon>
        <taxon>Tracheophyta</taxon>
        <taxon>Spermatophyta</taxon>
        <taxon>Magnoliopsida</taxon>
        <taxon>eudicotyledons</taxon>
        <taxon>Gunneridae</taxon>
        <taxon>Pentapetalae</taxon>
        <taxon>rosids</taxon>
        <taxon>fabids</taxon>
        <taxon>Fabales</taxon>
        <taxon>Fabaceae</taxon>
        <taxon>Papilionoideae</taxon>
        <taxon>50 kb inversion clade</taxon>
        <taxon>dalbergioids sensu lato</taxon>
        <taxon>Dalbergieae</taxon>
        <taxon>Pterocarpus clade</taxon>
        <taxon>Arachis</taxon>
    </lineage>
</organism>
<evidence type="ECO:0000256" key="1">
    <source>
        <dbReference type="SAM" id="MobiDB-lite"/>
    </source>
</evidence>
<feature type="signal peptide" evidence="2">
    <location>
        <begin position="1"/>
        <end position="24"/>
    </location>
</feature>
<feature type="region of interest" description="Disordered" evidence="1">
    <location>
        <begin position="47"/>
        <end position="128"/>
    </location>
</feature>
<dbReference type="PANTHER" id="PTHR35274:SF5">
    <property type="entry name" value="PROTEIN E6-LIKE"/>
    <property type="match status" value="1"/>
</dbReference>
<sequence>MASLVSKLSFFFFFVLVLSPQIQAREGKVFSLFTHFRTIYNVKEHQNLPEKPKAKSPTPAPTLEPIAAPTPEPITAPAPAPAPESGSTTVESGPAPEPDFVDNGNGYGLYGTESSATQYSSPNKETPITTTTTFENELLDEDLTGESFNNNNNNNNNYNYNPNSYSNNVVKRNSNNYNNEEEFRNNYNNGYNKNHEDSYSNNNEEEFRSSYNNGYDNKNHEDSYFNNNYNERYTNNYNNGNEYSNNKNNYNERYTSNYNTNNEYNSNYNNVFDEVKREGMSDTRFMENGKYYYTVKNNNNQNYNLNEYESVRGKTENEGYYEKTQYPNEFDTMEEYEKQQESQGYTP</sequence>
<reference evidence="4" key="2">
    <citation type="submission" date="2025-08" db="UniProtKB">
        <authorList>
            <consortium name="RefSeq"/>
        </authorList>
    </citation>
    <scope>IDENTIFICATION</scope>
    <source>
        <tissue evidence="4">Whole plant</tissue>
    </source>
</reference>
<feature type="chain" id="PRO_5027709174" evidence="2">
    <location>
        <begin position="25"/>
        <end position="347"/>
    </location>
</feature>
<accession>A0A6P4BA21</accession>
<dbReference type="OrthoDB" id="749662at2759"/>
<gene>
    <name evidence="4" type="primary">LOC107462222</name>
</gene>
<dbReference type="InterPro" id="IPR040290">
    <property type="entry name" value="Prot_E6-like"/>
</dbReference>
<dbReference type="PANTHER" id="PTHR35274">
    <property type="entry name" value="E6-LIKE PROTEIN"/>
    <property type="match status" value="1"/>
</dbReference>
<feature type="compositionally biased region" description="Pro residues" evidence="1">
    <location>
        <begin position="58"/>
        <end position="82"/>
    </location>
</feature>
<protein>
    <submittedName>
        <fullName evidence="4">Uncharacterized protein LOC107462222</fullName>
    </submittedName>
</protein>
<feature type="compositionally biased region" description="Polar residues" evidence="1">
    <location>
        <begin position="112"/>
        <end position="124"/>
    </location>
</feature>
<proteinExistence type="predicted"/>
<evidence type="ECO:0000313" key="3">
    <source>
        <dbReference type="Proteomes" id="UP000515211"/>
    </source>
</evidence>
<reference evidence="3" key="1">
    <citation type="journal article" date="2016" name="Nat. Genet.">
        <title>The genome sequences of Arachis duranensis and Arachis ipaensis, the diploid ancestors of cultivated peanut.</title>
        <authorList>
            <person name="Bertioli D.J."/>
            <person name="Cannon S.B."/>
            <person name="Froenicke L."/>
            <person name="Huang G."/>
            <person name="Farmer A.D."/>
            <person name="Cannon E.K."/>
            <person name="Liu X."/>
            <person name="Gao D."/>
            <person name="Clevenger J."/>
            <person name="Dash S."/>
            <person name="Ren L."/>
            <person name="Moretzsohn M.C."/>
            <person name="Shirasawa K."/>
            <person name="Huang W."/>
            <person name="Vidigal B."/>
            <person name="Abernathy B."/>
            <person name="Chu Y."/>
            <person name="Niederhuth C.E."/>
            <person name="Umale P."/>
            <person name="Araujo A.C."/>
            <person name="Kozik A."/>
            <person name="Kim K.D."/>
            <person name="Burow M.D."/>
            <person name="Varshney R.K."/>
            <person name="Wang X."/>
            <person name="Zhang X."/>
            <person name="Barkley N."/>
            <person name="Guimaraes P.M."/>
            <person name="Isobe S."/>
            <person name="Guo B."/>
            <person name="Liao B."/>
            <person name="Stalker H.T."/>
            <person name="Schmitz R.J."/>
            <person name="Scheffler B.E."/>
            <person name="Leal-Bertioli S.C."/>
            <person name="Xun X."/>
            <person name="Jackson S.A."/>
            <person name="Michelmore R."/>
            <person name="Ozias-Akins P."/>
        </authorList>
    </citation>
    <scope>NUCLEOTIDE SEQUENCE [LARGE SCALE GENOMIC DNA]</scope>
    <source>
        <strain evidence="3">cv. V14167</strain>
    </source>
</reference>
<dbReference type="RefSeq" id="XP_015936268.1">
    <property type="nucleotide sequence ID" value="XM_016080782.3"/>
</dbReference>
<name>A0A6P4BA21_ARADU</name>